<evidence type="ECO:0000313" key="2">
    <source>
        <dbReference type="EMBL" id="KAK1725795.1"/>
    </source>
</evidence>
<reference evidence="2" key="1">
    <citation type="submission" date="2021-12" db="EMBL/GenBank/DDBJ databases">
        <title>Comparative genomics, transcriptomics and evolutionary studies reveal genomic signatures of adaptation to plant cell wall in hemibiotrophic fungi.</title>
        <authorList>
            <consortium name="DOE Joint Genome Institute"/>
            <person name="Baroncelli R."/>
            <person name="Diaz J.F."/>
            <person name="Benocci T."/>
            <person name="Peng M."/>
            <person name="Battaglia E."/>
            <person name="Haridas S."/>
            <person name="Andreopoulos W."/>
            <person name="Labutti K."/>
            <person name="Pangilinan J."/>
            <person name="Floch G.L."/>
            <person name="Makela M.R."/>
            <person name="Henrissat B."/>
            <person name="Grigoriev I.V."/>
            <person name="Crouch J.A."/>
            <person name="De Vries R.P."/>
            <person name="Sukno S.A."/>
            <person name="Thon M.R."/>
        </authorList>
    </citation>
    <scope>NUCLEOTIDE SEQUENCE</scope>
    <source>
        <strain evidence="2">CBS 112980</strain>
    </source>
</reference>
<evidence type="ECO:0000313" key="3">
    <source>
        <dbReference type="Proteomes" id="UP001244207"/>
    </source>
</evidence>
<feature type="compositionally biased region" description="Basic and acidic residues" evidence="1">
    <location>
        <begin position="187"/>
        <end position="204"/>
    </location>
</feature>
<dbReference type="RefSeq" id="XP_060365850.1">
    <property type="nucleotide sequence ID" value="XM_060502147.1"/>
</dbReference>
<comment type="caution">
    <text evidence="2">The sequence shown here is derived from an EMBL/GenBank/DDBJ whole genome shotgun (WGS) entry which is preliminary data.</text>
</comment>
<keyword evidence="3" id="KW-1185">Reference proteome</keyword>
<evidence type="ECO:0000256" key="1">
    <source>
        <dbReference type="SAM" id="MobiDB-lite"/>
    </source>
</evidence>
<dbReference type="Proteomes" id="UP001244207">
    <property type="component" value="Unassembled WGS sequence"/>
</dbReference>
<accession>A0AAD8UPA2</accession>
<sequence length="211" mass="23578">MEKRTRGKSRRQVESLIRQEEGRDGLLLPFWPCLMGSGLTQGKNVSSLHTHIVLFPHVLMLGSSPSPTYQEHAAFCRAKSLRNKTFAQGLAIVGATSSRDHAAQILNARTCRRCEAFQTSTGPGISGVSRYETPGLGTSSLRFPCPHVPQLWREFVVCVSFLCNSLAFSRQRFYTGPRGSRSRFRRANSDHARHRSTVDDRVRSNVDMSIA</sequence>
<dbReference type="AlphaFoldDB" id="A0AAD8UPA2"/>
<protein>
    <submittedName>
        <fullName evidence="2">Uncharacterized protein</fullName>
    </submittedName>
</protein>
<dbReference type="GeneID" id="85386046"/>
<dbReference type="EMBL" id="JAHMHS010000038">
    <property type="protein sequence ID" value="KAK1725795.1"/>
    <property type="molecule type" value="Genomic_DNA"/>
</dbReference>
<gene>
    <name evidence="2" type="ORF">BDZ83DRAFT_283252</name>
</gene>
<name>A0AAD8UPA2_GLOAC</name>
<feature type="region of interest" description="Disordered" evidence="1">
    <location>
        <begin position="176"/>
        <end position="211"/>
    </location>
</feature>
<organism evidence="2 3">
    <name type="scientific">Glomerella acutata</name>
    <name type="common">Colletotrichum acutatum</name>
    <dbReference type="NCBI Taxonomy" id="27357"/>
    <lineage>
        <taxon>Eukaryota</taxon>
        <taxon>Fungi</taxon>
        <taxon>Dikarya</taxon>
        <taxon>Ascomycota</taxon>
        <taxon>Pezizomycotina</taxon>
        <taxon>Sordariomycetes</taxon>
        <taxon>Hypocreomycetidae</taxon>
        <taxon>Glomerellales</taxon>
        <taxon>Glomerellaceae</taxon>
        <taxon>Colletotrichum</taxon>
        <taxon>Colletotrichum acutatum species complex</taxon>
    </lineage>
</organism>
<proteinExistence type="predicted"/>